<protein>
    <submittedName>
        <fullName evidence="3">DUF2382 domain-containing protein</fullName>
    </submittedName>
</protein>
<feature type="region of interest" description="Disordered" evidence="1">
    <location>
        <begin position="1"/>
        <end position="59"/>
    </location>
</feature>
<dbReference type="InterPro" id="IPR019060">
    <property type="entry name" value="DUF2382"/>
</dbReference>
<evidence type="ECO:0000259" key="2">
    <source>
        <dbReference type="Pfam" id="PF09557"/>
    </source>
</evidence>
<evidence type="ECO:0000256" key="1">
    <source>
        <dbReference type="SAM" id="MobiDB-lite"/>
    </source>
</evidence>
<dbReference type="Proteomes" id="UP000659698">
    <property type="component" value="Unassembled WGS sequence"/>
</dbReference>
<evidence type="ECO:0000313" key="3">
    <source>
        <dbReference type="EMBL" id="MBC3541486.1"/>
    </source>
</evidence>
<feature type="domain" description="DUF2382" evidence="2">
    <location>
        <begin position="69"/>
        <end position="124"/>
    </location>
</feature>
<feature type="compositionally biased region" description="Gly residues" evidence="1">
    <location>
        <begin position="1"/>
        <end position="13"/>
    </location>
</feature>
<gene>
    <name evidence="3" type="ORF">H7U12_17460</name>
</gene>
<organism evidence="3 4">
    <name type="scientific">Rufibacter sediminis</name>
    <dbReference type="NCBI Taxonomy" id="2762756"/>
    <lineage>
        <taxon>Bacteria</taxon>
        <taxon>Pseudomonadati</taxon>
        <taxon>Bacteroidota</taxon>
        <taxon>Cytophagia</taxon>
        <taxon>Cytophagales</taxon>
        <taxon>Hymenobacteraceae</taxon>
        <taxon>Rufibacter</taxon>
    </lineage>
</organism>
<reference evidence="3 4" key="1">
    <citation type="journal article" date="2019" name="Int. J. Syst. Evol. Microbiol.">
        <title>Rufibacter sediminis sp. nov., isolated from freshwater lake sediment.</title>
        <authorList>
            <person name="Qu J.H."/>
            <person name="Zhang L.J."/>
            <person name="Fu Y.H."/>
            <person name="Li H.F."/>
        </authorList>
    </citation>
    <scope>NUCLEOTIDE SEQUENCE [LARGE SCALE GENOMIC DNA]</scope>
    <source>
        <strain evidence="3 4">H-1</strain>
    </source>
</reference>
<comment type="caution">
    <text evidence="3">The sequence shown here is derived from an EMBL/GenBank/DDBJ whole genome shotgun (WGS) entry which is preliminary data.</text>
</comment>
<feature type="compositionally biased region" description="Low complexity" evidence="1">
    <location>
        <begin position="42"/>
        <end position="59"/>
    </location>
</feature>
<name>A0ABR6VWB4_9BACT</name>
<feature type="compositionally biased region" description="Polar residues" evidence="1">
    <location>
        <begin position="32"/>
        <end position="41"/>
    </location>
</feature>
<dbReference type="EMBL" id="JACOAF010000041">
    <property type="protein sequence ID" value="MBC3541486.1"/>
    <property type="molecule type" value="Genomic_DNA"/>
</dbReference>
<sequence length="138" mass="14748">MGSTYGSGTGLTGGSDATSGTGTYPGGVDETYTGSSRNTILSNSTSDYTGSTTDTTRNDLTASTSNLIIEENLQVGKREIETGGARLRSRIVERPMEEHLRLRSDHVRVERHAVNRPATEADFTCFREASGPTRAAIC</sequence>
<proteinExistence type="predicted"/>
<evidence type="ECO:0000313" key="4">
    <source>
        <dbReference type="Proteomes" id="UP000659698"/>
    </source>
</evidence>
<accession>A0ABR6VWB4</accession>
<keyword evidence="4" id="KW-1185">Reference proteome</keyword>
<dbReference type="Pfam" id="PF09557">
    <property type="entry name" value="DUF2382"/>
    <property type="match status" value="1"/>
</dbReference>